<evidence type="ECO:0000256" key="7">
    <source>
        <dbReference type="ARBA" id="ARBA00022741"/>
    </source>
</evidence>
<gene>
    <name evidence="21" type="ORF">CK820_G0033540</name>
</gene>
<evidence type="ECO:0000256" key="4">
    <source>
        <dbReference type="ARBA" id="ARBA00022553"/>
    </source>
</evidence>
<evidence type="ECO:0000256" key="8">
    <source>
        <dbReference type="ARBA" id="ARBA00022777"/>
    </source>
</evidence>
<dbReference type="EC" id="2.7.10.1" evidence="2"/>
<dbReference type="SMART" id="SM00219">
    <property type="entry name" value="TyrKc"/>
    <property type="match status" value="1"/>
</dbReference>
<dbReference type="SUPFAM" id="SSF56112">
    <property type="entry name" value="Protein kinase-like (PK-like)"/>
    <property type="match status" value="1"/>
</dbReference>
<evidence type="ECO:0000256" key="9">
    <source>
        <dbReference type="ARBA" id="ARBA00022840"/>
    </source>
</evidence>
<keyword evidence="5" id="KW-0808">Transferase</keyword>
<keyword evidence="4" id="KW-0597">Phosphoprotein</keyword>
<reference evidence="21 22" key="1">
    <citation type="submission" date="2017-12" db="EMBL/GenBank/DDBJ databases">
        <title>High-resolution comparative analysis of great ape genomes.</title>
        <authorList>
            <person name="Pollen A."/>
            <person name="Hastie A."/>
            <person name="Hormozdiari F."/>
            <person name="Dougherty M."/>
            <person name="Liu R."/>
            <person name="Chaisson M."/>
            <person name="Hoppe E."/>
            <person name="Hill C."/>
            <person name="Pang A."/>
            <person name="Hillier L."/>
            <person name="Baker C."/>
            <person name="Armstrong J."/>
            <person name="Shendure J."/>
            <person name="Paten B."/>
            <person name="Wilson R."/>
            <person name="Chao H."/>
            <person name="Schneider V."/>
            <person name="Ventura M."/>
            <person name="Kronenberg Z."/>
            <person name="Murali S."/>
            <person name="Gordon D."/>
            <person name="Cantsilieris S."/>
            <person name="Munson K."/>
            <person name="Nelson B."/>
            <person name="Raja A."/>
            <person name="Underwood J."/>
            <person name="Diekhans M."/>
            <person name="Fiddes I."/>
            <person name="Haussler D."/>
            <person name="Eichler E."/>
        </authorList>
    </citation>
    <scope>NUCLEOTIDE SEQUENCE [LARGE SCALE GENOMIC DNA]</scope>
    <source>
        <strain evidence="21">Yerkes chimp pedigree #C0471</strain>
    </source>
</reference>
<feature type="non-terminal residue" evidence="21">
    <location>
        <position position="285"/>
    </location>
</feature>
<keyword evidence="12" id="KW-0829">Tyrosine-protein kinase</keyword>
<dbReference type="PANTHER" id="PTHR24416:SF279">
    <property type="entry name" value="TYROSINE-PROTEIN KINASE RECEPTOR TYRO3"/>
    <property type="match status" value="1"/>
</dbReference>
<dbReference type="GO" id="GO:0007155">
    <property type="term" value="P:cell adhesion"/>
    <property type="evidence" value="ECO:0007669"/>
    <property type="project" value="UniProtKB-KW"/>
</dbReference>
<keyword evidence="7 17" id="KW-0547">Nucleotide-binding</keyword>
<protein>
    <recommendedName>
        <fullName evidence="14">Tyrosine-protein kinase receptor TYRO3</fullName>
        <ecNumber evidence="2">2.7.10.1</ecNumber>
    </recommendedName>
</protein>
<dbReference type="FunFam" id="1.10.510.10:FF:000089">
    <property type="entry name" value="Tyrosine-protein kinase receptor TYRO3"/>
    <property type="match status" value="1"/>
</dbReference>
<feature type="domain" description="Protein kinase" evidence="20">
    <location>
        <begin position="1"/>
        <end position="285"/>
    </location>
</feature>
<dbReference type="AlphaFoldDB" id="A0A2J8QDY0"/>
<evidence type="ECO:0000256" key="10">
    <source>
        <dbReference type="ARBA" id="ARBA00022889"/>
    </source>
</evidence>
<evidence type="ECO:0000256" key="18">
    <source>
        <dbReference type="PIRSR" id="PIRSR000615-3"/>
    </source>
</evidence>
<feature type="non-terminal residue" evidence="21">
    <location>
        <position position="1"/>
    </location>
</feature>
<dbReference type="PROSITE" id="PS50011">
    <property type="entry name" value="PROTEIN_KINASE_DOM"/>
    <property type="match status" value="1"/>
</dbReference>
<feature type="binding site" evidence="18">
    <location>
        <position position="149"/>
    </location>
    <ligand>
        <name>Mg(2+)</name>
        <dbReference type="ChEBI" id="CHEBI:18420"/>
    </ligand>
</feature>
<dbReference type="Proteomes" id="UP000236370">
    <property type="component" value="Unassembled WGS sequence"/>
</dbReference>
<feature type="binding site" evidence="19">
    <location>
        <position position="31"/>
    </location>
    <ligand>
        <name>ATP</name>
        <dbReference type="ChEBI" id="CHEBI:30616"/>
    </ligand>
</feature>
<comment type="subcellular location">
    <subcellularLocation>
        <location evidence="1">Cell membrane</location>
        <topology evidence="1">Single-pass type I membrane protein</topology>
    </subcellularLocation>
</comment>
<accession>A0A2J8QDY0</accession>
<keyword evidence="13" id="KW-0675">Receptor</keyword>
<dbReference type="InterPro" id="IPR020635">
    <property type="entry name" value="Tyr_kinase_cat_dom"/>
</dbReference>
<evidence type="ECO:0000256" key="19">
    <source>
        <dbReference type="PROSITE-ProRule" id="PRU10141"/>
    </source>
</evidence>
<keyword evidence="18" id="KW-0460">Magnesium</keyword>
<dbReference type="InterPro" id="IPR050122">
    <property type="entry name" value="RTK"/>
</dbReference>
<keyword evidence="3" id="KW-1003">Cell membrane</keyword>
<evidence type="ECO:0000313" key="21">
    <source>
        <dbReference type="EMBL" id="PNI94457.1"/>
    </source>
</evidence>
<sequence length="285" mass="32208">LGRMLGKGEFGSVREAQLKQEDGSFVKVAVKMLKADIIASSDIEEFLREAACMKEFDHPHVAKLVGVSLRSRAKGRLPIPMVILPFMKHGDLHAFLLASRIGENPFTLIRFMVDIACGMEYLSSRNFIHRDLAARNCMLAEDMTVCVADFGLSRKIYSGDYYRQGCASKLPVKWLALESLADNLYTVQSDVWAFGVTMWEIMTRGQTPYAGIENAEIYNYLIGGNRLKQPPECMEDVLTLPLHPSQGLPRPSDNLLYDLMYQCWSADPKQRPSFTCLRMELENIL</sequence>
<evidence type="ECO:0000256" key="16">
    <source>
        <dbReference type="PIRSR" id="PIRSR000615-1"/>
    </source>
</evidence>
<name>A0A2J8QDY0_PANTR</name>
<feature type="binding site" evidence="18">
    <location>
        <position position="136"/>
    </location>
    <ligand>
        <name>Mg(2+)</name>
        <dbReference type="ChEBI" id="CHEBI:18420"/>
    </ligand>
</feature>
<dbReference type="InterPro" id="IPR000719">
    <property type="entry name" value="Prot_kinase_dom"/>
</dbReference>
<comment type="caution">
    <text evidence="21">The sequence shown here is derived from an EMBL/GenBank/DDBJ whole genome shotgun (WGS) entry which is preliminary data.</text>
</comment>
<dbReference type="InterPro" id="IPR001245">
    <property type="entry name" value="Ser-Thr/Tyr_kinase_cat_dom"/>
</dbReference>
<dbReference type="PIRSF" id="PIRSF000615">
    <property type="entry name" value="TyrPK_CSF1-R"/>
    <property type="match status" value="1"/>
</dbReference>
<dbReference type="PROSITE" id="PS00109">
    <property type="entry name" value="PROTEIN_KINASE_TYR"/>
    <property type="match status" value="1"/>
</dbReference>
<dbReference type="GO" id="GO:0004714">
    <property type="term" value="F:transmembrane receptor protein tyrosine kinase activity"/>
    <property type="evidence" value="ECO:0007669"/>
    <property type="project" value="UniProtKB-EC"/>
</dbReference>
<dbReference type="InterPro" id="IPR011009">
    <property type="entry name" value="Kinase-like_dom_sf"/>
</dbReference>
<evidence type="ECO:0000256" key="17">
    <source>
        <dbReference type="PIRSR" id="PIRSR000615-2"/>
    </source>
</evidence>
<evidence type="ECO:0000256" key="11">
    <source>
        <dbReference type="ARBA" id="ARBA00023136"/>
    </source>
</evidence>
<dbReference type="Gene3D" id="3.30.200.20">
    <property type="entry name" value="Phosphorylase Kinase, domain 1"/>
    <property type="match status" value="1"/>
</dbReference>
<dbReference type="InterPro" id="IPR017441">
    <property type="entry name" value="Protein_kinase_ATP_BS"/>
</dbReference>
<keyword evidence="9 17" id="KW-0067">ATP-binding</keyword>
<evidence type="ECO:0000256" key="6">
    <source>
        <dbReference type="ARBA" id="ARBA00022729"/>
    </source>
</evidence>
<evidence type="ECO:0000256" key="2">
    <source>
        <dbReference type="ARBA" id="ARBA00011902"/>
    </source>
</evidence>
<keyword evidence="18" id="KW-0479">Metal-binding</keyword>
<evidence type="ECO:0000256" key="14">
    <source>
        <dbReference type="ARBA" id="ARBA00039486"/>
    </source>
</evidence>
<keyword evidence="11" id="KW-0472">Membrane</keyword>
<evidence type="ECO:0000256" key="12">
    <source>
        <dbReference type="ARBA" id="ARBA00023137"/>
    </source>
</evidence>
<dbReference type="Pfam" id="PF07714">
    <property type="entry name" value="PK_Tyr_Ser-Thr"/>
    <property type="match status" value="1"/>
</dbReference>
<evidence type="ECO:0000313" key="22">
    <source>
        <dbReference type="Proteomes" id="UP000236370"/>
    </source>
</evidence>
<organism evidence="21 22">
    <name type="scientific">Pan troglodytes</name>
    <name type="common">Chimpanzee</name>
    <dbReference type="NCBI Taxonomy" id="9598"/>
    <lineage>
        <taxon>Eukaryota</taxon>
        <taxon>Metazoa</taxon>
        <taxon>Chordata</taxon>
        <taxon>Craniata</taxon>
        <taxon>Vertebrata</taxon>
        <taxon>Euteleostomi</taxon>
        <taxon>Mammalia</taxon>
        <taxon>Eutheria</taxon>
        <taxon>Euarchontoglires</taxon>
        <taxon>Primates</taxon>
        <taxon>Haplorrhini</taxon>
        <taxon>Catarrhini</taxon>
        <taxon>Hominidae</taxon>
        <taxon>Pan</taxon>
    </lineage>
</organism>
<dbReference type="InterPro" id="IPR008266">
    <property type="entry name" value="Tyr_kinase_AS"/>
</dbReference>
<keyword evidence="6" id="KW-0732">Signal</keyword>
<feature type="active site" description="Proton acceptor" evidence="16">
    <location>
        <position position="131"/>
    </location>
</feature>
<keyword evidence="8" id="KW-0418">Kinase</keyword>
<dbReference type="PRINTS" id="PR00109">
    <property type="entry name" value="TYRKINASE"/>
</dbReference>
<evidence type="ECO:0000256" key="15">
    <source>
        <dbReference type="ARBA" id="ARBA00051243"/>
    </source>
</evidence>
<comment type="catalytic activity">
    <reaction evidence="15">
        <text>L-tyrosyl-[protein] + ATP = O-phospho-L-tyrosyl-[protein] + ADP + H(+)</text>
        <dbReference type="Rhea" id="RHEA:10596"/>
        <dbReference type="Rhea" id="RHEA-COMP:10136"/>
        <dbReference type="Rhea" id="RHEA-COMP:20101"/>
        <dbReference type="ChEBI" id="CHEBI:15378"/>
        <dbReference type="ChEBI" id="CHEBI:30616"/>
        <dbReference type="ChEBI" id="CHEBI:46858"/>
        <dbReference type="ChEBI" id="CHEBI:61978"/>
        <dbReference type="ChEBI" id="CHEBI:456216"/>
        <dbReference type="EC" id="2.7.10.1"/>
    </reaction>
</comment>
<proteinExistence type="predicted"/>
<evidence type="ECO:0000256" key="1">
    <source>
        <dbReference type="ARBA" id="ARBA00004251"/>
    </source>
</evidence>
<feature type="binding site" evidence="17">
    <location>
        <position position="135"/>
    </location>
    <ligand>
        <name>ATP</name>
        <dbReference type="ChEBI" id="CHEBI:30616"/>
    </ligand>
</feature>
<keyword evidence="10" id="KW-0130">Cell adhesion</keyword>
<evidence type="ECO:0000259" key="20">
    <source>
        <dbReference type="PROSITE" id="PS50011"/>
    </source>
</evidence>
<dbReference type="Gene3D" id="1.10.510.10">
    <property type="entry name" value="Transferase(Phosphotransferase) domain 1"/>
    <property type="match status" value="1"/>
</dbReference>
<dbReference type="PANTHER" id="PTHR24416">
    <property type="entry name" value="TYROSINE-PROTEIN KINASE RECEPTOR"/>
    <property type="match status" value="1"/>
</dbReference>
<dbReference type="PROSITE" id="PS00107">
    <property type="entry name" value="PROTEIN_KINASE_ATP"/>
    <property type="match status" value="1"/>
</dbReference>
<dbReference type="GO" id="GO:0046872">
    <property type="term" value="F:metal ion binding"/>
    <property type="evidence" value="ECO:0007669"/>
    <property type="project" value="UniProtKB-KW"/>
</dbReference>
<dbReference type="GO" id="GO:0005524">
    <property type="term" value="F:ATP binding"/>
    <property type="evidence" value="ECO:0007669"/>
    <property type="project" value="UniProtKB-UniRule"/>
</dbReference>
<evidence type="ECO:0000256" key="5">
    <source>
        <dbReference type="ARBA" id="ARBA00022679"/>
    </source>
</evidence>
<evidence type="ECO:0000256" key="13">
    <source>
        <dbReference type="ARBA" id="ARBA00023170"/>
    </source>
</evidence>
<dbReference type="EMBL" id="NBAG03000046">
    <property type="protein sequence ID" value="PNI94457.1"/>
    <property type="molecule type" value="Genomic_DNA"/>
</dbReference>
<dbReference type="GO" id="GO:0005886">
    <property type="term" value="C:plasma membrane"/>
    <property type="evidence" value="ECO:0007669"/>
    <property type="project" value="UniProtKB-SubCell"/>
</dbReference>
<evidence type="ECO:0000256" key="3">
    <source>
        <dbReference type="ARBA" id="ARBA00022475"/>
    </source>
</evidence>